<evidence type="ECO:0000313" key="7">
    <source>
        <dbReference type="EMBL" id="SVB56140.1"/>
    </source>
</evidence>
<gene>
    <name evidence="7" type="ORF">METZ01_LOCUS208994</name>
</gene>
<dbReference type="GO" id="GO:0009378">
    <property type="term" value="F:four-way junction helicase activity"/>
    <property type="evidence" value="ECO:0007669"/>
    <property type="project" value="TreeGrafter"/>
</dbReference>
<dbReference type="PROSITE" id="PS51192">
    <property type="entry name" value="HELICASE_ATP_BIND_1"/>
    <property type="match status" value="1"/>
</dbReference>
<dbReference type="InterPro" id="IPR011545">
    <property type="entry name" value="DEAD/DEAH_box_helicase_dom"/>
</dbReference>
<dbReference type="InterPro" id="IPR014001">
    <property type="entry name" value="Helicase_ATP-bd"/>
</dbReference>
<dbReference type="GO" id="GO:0006310">
    <property type="term" value="P:DNA recombination"/>
    <property type="evidence" value="ECO:0007669"/>
    <property type="project" value="TreeGrafter"/>
</dbReference>
<dbReference type="Pfam" id="PF00270">
    <property type="entry name" value="DEAD"/>
    <property type="match status" value="1"/>
</dbReference>
<reference evidence="7" key="1">
    <citation type="submission" date="2018-05" db="EMBL/GenBank/DDBJ databases">
        <authorList>
            <person name="Lanie J.A."/>
            <person name="Ng W.-L."/>
            <person name="Kazmierczak K.M."/>
            <person name="Andrzejewski T.M."/>
            <person name="Davidsen T.M."/>
            <person name="Wayne K.J."/>
            <person name="Tettelin H."/>
            <person name="Glass J.I."/>
            <person name="Rusch D."/>
            <person name="Podicherti R."/>
            <person name="Tsui H.-C.T."/>
            <person name="Winkler M.E."/>
        </authorList>
    </citation>
    <scope>NUCLEOTIDE SEQUENCE</scope>
</reference>
<sequence length="114" mass="12052">MNAPSSKADEKFRILSEVFGFSRLRPGQAEVINTLLDGRSALAVMPTGAGKSLCFQVPALALDGLTIVVSPLIALMQDQVAALQLAGVCAETINSGKGRFENVEIWHRVAAGEV</sequence>
<dbReference type="Gene3D" id="3.40.50.300">
    <property type="entry name" value="P-loop containing nucleotide triphosphate hydrolases"/>
    <property type="match status" value="1"/>
</dbReference>
<dbReference type="GO" id="GO:0006281">
    <property type="term" value="P:DNA repair"/>
    <property type="evidence" value="ECO:0007669"/>
    <property type="project" value="TreeGrafter"/>
</dbReference>
<keyword evidence="3" id="KW-0413">Isomerase</keyword>
<organism evidence="7">
    <name type="scientific">marine metagenome</name>
    <dbReference type="NCBI Taxonomy" id="408172"/>
    <lineage>
        <taxon>unclassified sequences</taxon>
        <taxon>metagenomes</taxon>
        <taxon>ecological metagenomes</taxon>
    </lineage>
</organism>
<protein>
    <recommendedName>
        <fullName evidence="5">DNA 3'-5' helicase</fullName>
        <ecNumber evidence="5">5.6.2.4</ecNumber>
    </recommendedName>
</protein>
<evidence type="ECO:0000259" key="6">
    <source>
        <dbReference type="PROSITE" id="PS51192"/>
    </source>
</evidence>
<dbReference type="GO" id="GO:0043138">
    <property type="term" value="F:3'-5' DNA helicase activity"/>
    <property type="evidence" value="ECO:0007669"/>
    <property type="project" value="UniProtKB-EC"/>
</dbReference>
<dbReference type="GO" id="GO:0005694">
    <property type="term" value="C:chromosome"/>
    <property type="evidence" value="ECO:0007669"/>
    <property type="project" value="TreeGrafter"/>
</dbReference>
<dbReference type="GO" id="GO:0005737">
    <property type="term" value="C:cytoplasm"/>
    <property type="evidence" value="ECO:0007669"/>
    <property type="project" value="TreeGrafter"/>
</dbReference>
<evidence type="ECO:0000256" key="2">
    <source>
        <dbReference type="ARBA" id="ARBA00023125"/>
    </source>
</evidence>
<dbReference type="EC" id="5.6.2.4" evidence="5"/>
<dbReference type="AlphaFoldDB" id="A0A382EZJ9"/>
<dbReference type="PANTHER" id="PTHR13710">
    <property type="entry name" value="DNA HELICASE RECQ FAMILY MEMBER"/>
    <property type="match status" value="1"/>
</dbReference>
<comment type="catalytic activity">
    <reaction evidence="4">
        <text>Couples ATP hydrolysis with the unwinding of duplex DNA by translocating in the 3'-5' direction.</text>
        <dbReference type="EC" id="5.6.2.4"/>
    </reaction>
</comment>
<dbReference type="EMBL" id="UINC01047192">
    <property type="protein sequence ID" value="SVB56140.1"/>
    <property type="molecule type" value="Genomic_DNA"/>
</dbReference>
<keyword evidence="2" id="KW-0238">DNA-binding</keyword>
<proteinExistence type="inferred from homology"/>
<dbReference type="InterPro" id="IPR027417">
    <property type="entry name" value="P-loop_NTPase"/>
</dbReference>
<evidence type="ECO:0000256" key="1">
    <source>
        <dbReference type="ARBA" id="ARBA00005446"/>
    </source>
</evidence>
<dbReference type="GO" id="GO:0003677">
    <property type="term" value="F:DNA binding"/>
    <property type="evidence" value="ECO:0007669"/>
    <property type="project" value="UniProtKB-KW"/>
</dbReference>
<name>A0A382EZJ9_9ZZZZ</name>
<dbReference type="SUPFAM" id="SSF52540">
    <property type="entry name" value="P-loop containing nucleoside triphosphate hydrolases"/>
    <property type="match status" value="1"/>
</dbReference>
<evidence type="ECO:0000256" key="5">
    <source>
        <dbReference type="ARBA" id="ARBA00034808"/>
    </source>
</evidence>
<accession>A0A382EZJ9</accession>
<evidence type="ECO:0000256" key="3">
    <source>
        <dbReference type="ARBA" id="ARBA00023235"/>
    </source>
</evidence>
<evidence type="ECO:0000256" key="4">
    <source>
        <dbReference type="ARBA" id="ARBA00034617"/>
    </source>
</evidence>
<dbReference type="PANTHER" id="PTHR13710:SF105">
    <property type="entry name" value="ATP-DEPENDENT DNA HELICASE Q1"/>
    <property type="match status" value="1"/>
</dbReference>
<comment type="similarity">
    <text evidence="1">Belongs to the helicase family. RecQ subfamily.</text>
</comment>
<feature type="domain" description="Helicase ATP-binding" evidence="6">
    <location>
        <begin position="32"/>
        <end position="114"/>
    </location>
</feature>
<dbReference type="GO" id="GO:0005524">
    <property type="term" value="F:ATP binding"/>
    <property type="evidence" value="ECO:0007669"/>
    <property type="project" value="InterPro"/>
</dbReference>
<feature type="non-terminal residue" evidence="7">
    <location>
        <position position="114"/>
    </location>
</feature>